<dbReference type="SUPFAM" id="SSF52540">
    <property type="entry name" value="P-loop containing nucleoside triphosphate hydrolases"/>
    <property type="match status" value="1"/>
</dbReference>
<sequence length="605" mass="66535">MTPTRAHQVRIRIDRPQLVSQVLSYLEHACVVVLVGGIGVGKSSLVRQELSAALAARQLWPYTWAPEPVGDLAWQLENFVATKLPRLPRPVVLLPTVDLGPDDIPDILRDSGVQVVATSRHGTQWALPDLVVPVGVFTRSQSVEYLTHSVRGLSGRDAGQAAEYLDDTPLALRHAVAFLRRLRRDLPIESFLRTARQYPHVVFGGEGPDDHPSSLLAEIEKDLAALASSVSPLAHDLLGALAVLRGGPLTVPGTSMQPQRSLWRPAALTLPANRQPPPPYQVRKEYRSLGQRGLVQERGDRFEMTPLKGDLTLFLFGPGPLPRFSELAESMLLNSLPLNEGEARWSDRACWAKCLESLLAVDPANVLSLQGRYCLLGAASYLLLHGRYQEAHERLSALRASWQPGRVNSPSVPLQLRLRLLDLLSQAARRIGDPRAWRYAATAHRWRRRHQAEHHRDAISSALNMLLASPHTDDGRTLLADLTTLQKSAEAGQHDQLALRIRSLKAAVQLAFHHPVKPVNDLLRLLDAQADSLGADHPDALSTLDRLAFAYAESGQDALAKQHFEAAVAGRTAALGVRHPDTLASADALEAHFRGAPPPARRQFW</sequence>
<dbReference type="InterPro" id="IPR011990">
    <property type="entry name" value="TPR-like_helical_dom_sf"/>
</dbReference>
<evidence type="ECO:0000313" key="2">
    <source>
        <dbReference type="Proteomes" id="UP000007076"/>
    </source>
</evidence>
<dbReference type="HOGENOM" id="CLU_451124_0_0_11"/>
<dbReference type="PATRIC" id="fig|452652.3.peg.864"/>
<dbReference type="AlphaFoldDB" id="E4N683"/>
<dbReference type="KEGG" id="ksk:KSE_08770"/>
<dbReference type="STRING" id="452652.KSE_08770"/>
<evidence type="ECO:0000313" key="1">
    <source>
        <dbReference type="EMBL" id="BAJ26714.1"/>
    </source>
</evidence>
<evidence type="ECO:0008006" key="3">
    <source>
        <dbReference type="Google" id="ProtNLM"/>
    </source>
</evidence>
<dbReference type="Proteomes" id="UP000007076">
    <property type="component" value="Chromosome"/>
</dbReference>
<proteinExistence type="predicted"/>
<reference evidence="1 2" key="1">
    <citation type="journal article" date="2010" name="DNA Res.">
        <title>Genome sequence of Kitasatospora setae NBRC 14216T: an evolutionary snapshot of the family Streptomycetaceae.</title>
        <authorList>
            <person name="Ichikawa N."/>
            <person name="Oguchi A."/>
            <person name="Ikeda H."/>
            <person name="Ishikawa J."/>
            <person name="Kitani S."/>
            <person name="Watanabe Y."/>
            <person name="Nakamura S."/>
            <person name="Katano Y."/>
            <person name="Kishi E."/>
            <person name="Sasagawa M."/>
            <person name="Ankai A."/>
            <person name="Fukui S."/>
            <person name="Hashimoto Y."/>
            <person name="Kamata S."/>
            <person name="Otoguro M."/>
            <person name="Tanikawa S."/>
            <person name="Nihira T."/>
            <person name="Horinouchi S."/>
            <person name="Ohnishi Y."/>
            <person name="Hayakawa M."/>
            <person name="Kuzuyama T."/>
            <person name="Arisawa A."/>
            <person name="Nomoto F."/>
            <person name="Miura H."/>
            <person name="Takahashi Y."/>
            <person name="Fujita N."/>
        </authorList>
    </citation>
    <scope>NUCLEOTIDE SEQUENCE [LARGE SCALE GENOMIC DNA]</scope>
    <source>
        <strain evidence="2">ATCC 33774 / DSM 43861 / JCM 3304 / KCC A-0304 / NBRC 14216 / KM-6054</strain>
    </source>
</reference>
<accession>E4N683</accession>
<dbReference type="RefSeq" id="WP_014134033.1">
    <property type="nucleotide sequence ID" value="NC_016109.1"/>
</dbReference>
<protein>
    <recommendedName>
        <fullName evidence="3">Tetratricopeptide repeat protein</fullName>
    </recommendedName>
</protein>
<gene>
    <name evidence="1" type="ordered locus">KSE_08770</name>
</gene>
<dbReference type="Gene3D" id="1.25.40.10">
    <property type="entry name" value="Tetratricopeptide repeat domain"/>
    <property type="match status" value="1"/>
</dbReference>
<dbReference type="EMBL" id="AP010968">
    <property type="protein sequence ID" value="BAJ26714.1"/>
    <property type="molecule type" value="Genomic_DNA"/>
</dbReference>
<name>E4N683_KITSK</name>
<organism evidence="1 2">
    <name type="scientific">Kitasatospora setae (strain ATCC 33774 / DSM 43861 / JCM 3304 / KCC A-0304 / NBRC 14216 / KM-6054)</name>
    <name type="common">Streptomyces setae</name>
    <dbReference type="NCBI Taxonomy" id="452652"/>
    <lineage>
        <taxon>Bacteria</taxon>
        <taxon>Bacillati</taxon>
        <taxon>Actinomycetota</taxon>
        <taxon>Actinomycetes</taxon>
        <taxon>Kitasatosporales</taxon>
        <taxon>Streptomycetaceae</taxon>
        <taxon>Kitasatospora</taxon>
    </lineage>
</organism>
<keyword evidence="2" id="KW-1185">Reference proteome</keyword>
<dbReference type="InterPro" id="IPR027417">
    <property type="entry name" value="P-loop_NTPase"/>
</dbReference>